<accession>A0A0B2UJW1</accession>
<dbReference type="RefSeq" id="XP_014563369.1">
    <property type="nucleotide sequence ID" value="XM_014707883.1"/>
</dbReference>
<feature type="transmembrane region" description="Helical" evidence="1">
    <location>
        <begin position="20"/>
        <end position="38"/>
    </location>
</feature>
<dbReference type="Proteomes" id="UP000031056">
    <property type="component" value="Unassembled WGS sequence"/>
</dbReference>
<name>A0A0B2UJW1_9MICR</name>
<dbReference type="InParanoid" id="A0A0B2UJW1"/>
<keyword evidence="1" id="KW-1133">Transmembrane helix</keyword>
<keyword evidence="1" id="KW-0472">Membrane</keyword>
<evidence type="ECO:0000313" key="2">
    <source>
        <dbReference type="EMBL" id="KHN69327.1"/>
    </source>
</evidence>
<keyword evidence="3" id="KW-1185">Reference proteome</keyword>
<protein>
    <submittedName>
        <fullName evidence="2">Uncharacterized protein</fullName>
    </submittedName>
</protein>
<gene>
    <name evidence="2" type="ORF">M896_080610</name>
</gene>
<proteinExistence type="predicted"/>
<dbReference type="VEuPathDB" id="MicrosporidiaDB:M896_080610"/>
<sequence>MRGSKAQIRILEENAITRKLLFRSVALYNVCMVIMYLLKGEIRPVMYLLRSVPEGAAIYYLYRISTPVICSEGKTQTLVNSGTALSGKGHVSVAFDFLFVSMLVKFLLLYTNKAWGLYAITLVSCCYEFVYKSFKTLKSHKQKSTE</sequence>
<dbReference type="GeneID" id="26262101"/>
<dbReference type="InterPro" id="IPR008506">
    <property type="entry name" value="SND2/TMEM208"/>
</dbReference>
<organism evidence="2 3">
    <name type="scientific">Ordospora colligata OC4</name>
    <dbReference type="NCBI Taxonomy" id="1354746"/>
    <lineage>
        <taxon>Eukaryota</taxon>
        <taxon>Fungi</taxon>
        <taxon>Fungi incertae sedis</taxon>
        <taxon>Microsporidia</taxon>
        <taxon>Ordosporidae</taxon>
        <taxon>Ordospora</taxon>
    </lineage>
</organism>
<evidence type="ECO:0000313" key="3">
    <source>
        <dbReference type="Proteomes" id="UP000031056"/>
    </source>
</evidence>
<reference evidence="2 3" key="1">
    <citation type="journal article" date="2014" name="MBio">
        <title>The Ordospora colligata genome; evolution of extreme reduction in microsporidia and host-to-parasite horizontal gene transfer.</title>
        <authorList>
            <person name="Pombert J.-F."/>
            <person name="Haag K.L."/>
            <person name="Beidas S."/>
            <person name="Ebert D."/>
            <person name="Keeling P.J."/>
        </authorList>
    </citation>
    <scope>NUCLEOTIDE SEQUENCE [LARGE SCALE GENOMIC DNA]</scope>
    <source>
        <strain evidence="2 3">OC4</strain>
    </source>
</reference>
<feature type="transmembrane region" description="Helical" evidence="1">
    <location>
        <begin position="115"/>
        <end position="134"/>
    </location>
</feature>
<evidence type="ECO:0000256" key="1">
    <source>
        <dbReference type="SAM" id="Phobius"/>
    </source>
</evidence>
<dbReference type="Pfam" id="PF05620">
    <property type="entry name" value="TMEM208_SND2"/>
    <property type="match status" value="1"/>
</dbReference>
<comment type="caution">
    <text evidence="2">The sequence shown here is derived from an EMBL/GenBank/DDBJ whole genome shotgun (WGS) entry which is preliminary data.</text>
</comment>
<dbReference type="HOGENOM" id="CLU_148816_0_0_1"/>
<dbReference type="OrthoDB" id="10012212at2759"/>
<dbReference type="AlphaFoldDB" id="A0A0B2UJW1"/>
<keyword evidence="1" id="KW-0812">Transmembrane</keyword>
<dbReference type="EMBL" id="JOKQ01000008">
    <property type="protein sequence ID" value="KHN69327.1"/>
    <property type="molecule type" value="Genomic_DNA"/>
</dbReference>